<dbReference type="Proteomes" id="UP001055156">
    <property type="component" value="Unassembled WGS sequence"/>
</dbReference>
<feature type="domain" description="Flavin reductase like" evidence="3">
    <location>
        <begin position="289"/>
        <end position="432"/>
    </location>
</feature>
<proteinExistence type="inferred from homology"/>
<dbReference type="SMART" id="SM00903">
    <property type="entry name" value="Flavin_Reduct"/>
    <property type="match status" value="1"/>
</dbReference>
<dbReference type="Gene3D" id="2.30.110.10">
    <property type="entry name" value="Electron Transport, Fmn-binding Protein, Chain A"/>
    <property type="match status" value="1"/>
</dbReference>
<keyword evidence="2" id="KW-0560">Oxidoreductase</keyword>
<reference evidence="4" key="1">
    <citation type="journal article" date="2021" name="Front. Microbiol.">
        <title>Comprehensive Comparative Genomics and Phenotyping of Methylobacterium Species.</title>
        <authorList>
            <person name="Alessa O."/>
            <person name="Ogura Y."/>
            <person name="Fujitani Y."/>
            <person name="Takami H."/>
            <person name="Hayashi T."/>
            <person name="Sahin N."/>
            <person name="Tani A."/>
        </authorList>
    </citation>
    <scope>NUCLEOTIDE SEQUENCE</scope>
    <source>
        <strain evidence="4">NBRC 15689</strain>
    </source>
</reference>
<evidence type="ECO:0000313" key="5">
    <source>
        <dbReference type="Proteomes" id="UP001055156"/>
    </source>
</evidence>
<evidence type="ECO:0000256" key="2">
    <source>
        <dbReference type="ARBA" id="ARBA00023002"/>
    </source>
</evidence>
<evidence type="ECO:0000259" key="3">
    <source>
        <dbReference type="SMART" id="SM00903"/>
    </source>
</evidence>
<accession>A0ABQ4TC12</accession>
<name>A0ABQ4TC12_METOR</name>
<dbReference type="PANTHER" id="PTHR30466:SF11">
    <property type="entry name" value="FLAVIN-DEPENDENT MONOOXYGENASE, REDUCTASE SUBUNIT HSAB"/>
    <property type="match status" value="1"/>
</dbReference>
<dbReference type="EMBL" id="BPQV01000006">
    <property type="protein sequence ID" value="GJE27670.1"/>
    <property type="molecule type" value="Genomic_DNA"/>
</dbReference>
<reference evidence="4" key="2">
    <citation type="submission" date="2021-08" db="EMBL/GenBank/DDBJ databases">
        <authorList>
            <person name="Tani A."/>
            <person name="Ola A."/>
            <person name="Ogura Y."/>
            <person name="Katsura K."/>
            <person name="Hayashi T."/>
        </authorList>
    </citation>
    <scope>NUCLEOTIDE SEQUENCE</scope>
    <source>
        <strain evidence="4">NBRC 15689</strain>
    </source>
</reference>
<dbReference type="RefSeq" id="WP_238311467.1">
    <property type="nucleotide sequence ID" value="NZ_BPQV01000006.1"/>
</dbReference>
<organism evidence="4 5">
    <name type="scientific">Methylobacterium organophilum</name>
    <dbReference type="NCBI Taxonomy" id="410"/>
    <lineage>
        <taxon>Bacteria</taxon>
        <taxon>Pseudomonadati</taxon>
        <taxon>Pseudomonadota</taxon>
        <taxon>Alphaproteobacteria</taxon>
        <taxon>Hyphomicrobiales</taxon>
        <taxon>Methylobacteriaceae</taxon>
        <taxon>Methylobacterium</taxon>
    </lineage>
</organism>
<gene>
    <name evidence="4" type="primary">rutF_1</name>
    <name evidence="4" type="ORF">LKMONMHP_2531</name>
</gene>
<dbReference type="InterPro" id="IPR000073">
    <property type="entry name" value="AB_hydrolase_1"/>
</dbReference>
<dbReference type="InterPro" id="IPR029058">
    <property type="entry name" value="AB_hydrolase_fold"/>
</dbReference>
<sequence>MPEVASRSVPTGGTGRRTLIVSAGAETGATPILFIHGVGLDHTVWRPQMAAFAGQRPVHAYDMMGHGGSDGPAGKPELADYAAQLVGVLDALKIGRAHLVGHSMGAMVALEAALSHPERVGSVTALNAVYRRSAEQSRAVLRRVEALEAGEAGPGVETTLARWFGSPVPPSLAEEAERMRALLERADGRGYALAYRVFATADAAYAERLPGLSVPALFMTGQHDPNSTPDMTRAMAAAVPGARGLVLSGERHMMPLVGAARVNAEIARFLAGLETQEPAAAPKRFRNALGAFATGVTVVTTLQEDGEPRGFTANSFSSVSLDPPLVSICIARTASSHPVFKAAPRFAVNILAQDQRDVSGVFASKRPDKFEQVAWASGATGSPVLEGCAAWFDCRLHQVVAAGDHDILIGEVVDFDGSGRMPLGYCRGAYVEFGLAQEAVAAAARSIEVKAILEAEGEILLVEAADGTLSLPAAHHLEPLSDPTSLHGKLAELGVAAELGFLFAVYEDPGAPGAPTSIVYRGAFSGTPGRGTRLWPVTELADCPVRDPASRTMLERYARESRENAFGVYSGNASEGRVYALRHDSAA</sequence>
<dbReference type="InterPro" id="IPR012349">
    <property type="entry name" value="Split_barrel_FMN-bd"/>
</dbReference>
<dbReference type="Gene3D" id="3.90.79.10">
    <property type="entry name" value="Nucleoside Triphosphate Pyrophosphohydrolase"/>
    <property type="match status" value="1"/>
</dbReference>
<protein>
    <submittedName>
        <fullName evidence="4">FMN reductase (NADH) RutF</fullName>
    </submittedName>
</protein>
<dbReference type="InterPro" id="IPR050268">
    <property type="entry name" value="NADH-dep_flavin_reductase"/>
</dbReference>
<dbReference type="PRINTS" id="PR00111">
    <property type="entry name" value="ABHYDROLASE"/>
</dbReference>
<dbReference type="PANTHER" id="PTHR30466">
    <property type="entry name" value="FLAVIN REDUCTASE"/>
    <property type="match status" value="1"/>
</dbReference>
<dbReference type="SUPFAM" id="SSF50475">
    <property type="entry name" value="FMN-binding split barrel"/>
    <property type="match status" value="1"/>
</dbReference>
<dbReference type="Pfam" id="PF00561">
    <property type="entry name" value="Abhydrolase_1"/>
    <property type="match status" value="1"/>
</dbReference>
<dbReference type="SUPFAM" id="SSF53474">
    <property type="entry name" value="alpha/beta-Hydrolases"/>
    <property type="match status" value="1"/>
</dbReference>
<evidence type="ECO:0000313" key="4">
    <source>
        <dbReference type="EMBL" id="GJE27670.1"/>
    </source>
</evidence>
<dbReference type="Gene3D" id="3.40.50.1820">
    <property type="entry name" value="alpha/beta hydrolase"/>
    <property type="match status" value="1"/>
</dbReference>
<comment type="similarity">
    <text evidence="1">Belongs to the non-flavoprotein flavin reductase family.</text>
</comment>
<evidence type="ECO:0000256" key="1">
    <source>
        <dbReference type="ARBA" id="ARBA00008898"/>
    </source>
</evidence>
<dbReference type="Pfam" id="PF01613">
    <property type="entry name" value="Flavin_Reduct"/>
    <property type="match status" value="1"/>
</dbReference>
<dbReference type="InterPro" id="IPR002563">
    <property type="entry name" value="Flavin_Rdtase-like_dom"/>
</dbReference>
<keyword evidence="5" id="KW-1185">Reference proteome</keyword>
<comment type="caution">
    <text evidence="4">The sequence shown here is derived from an EMBL/GenBank/DDBJ whole genome shotgun (WGS) entry which is preliminary data.</text>
</comment>